<feature type="compositionally biased region" description="Polar residues" evidence="1">
    <location>
        <begin position="240"/>
        <end position="261"/>
    </location>
</feature>
<gene>
    <name evidence="3" type="ORF">M8T91_10475</name>
</gene>
<keyword evidence="4" id="KW-1185">Reference proteome</keyword>
<feature type="transmembrane region" description="Helical" evidence="2">
    <location>
        <begin position="6"/>
        <end position="28"/>
    </location>
</feature>
<protein>
    <submittedName>
        <fullName evidence="3">Uncharacterized protein</fullName>
    </submittedName>
</protein>
<feature type="transmembrane region" description="Helical" evidence="2">
    <location>
        <begin position="40"/>
        <end position="61"/>
    </location>
</feature>
<evidence type="ECO:0000256" key="2">
    <source>
        <dbReference type="SAM" id="Phobius"/>
    </source>
</evidence>
<organism evidence="3 4">
    <name type="scientific">Microbulbifer spongiae</name>
    <dbReference type="NCBI Taxonomy" id="2944933"/>
    <lineage>
        <taxon>Bacteria</taxon>
        <taxon>Pseudomonadati</taxon>
        <taxon>Pseudomonadota</taxon>
        <taxon>Gammaproteobacteria</taxon>
        <taxon>Cellvibrionales</taxon>
        <taxon>Microbulbiferaceae</taxon>
        <taxon>Microbulbifer</taxon>
    </lineage>
</organism>
<evidence type="ECO:0000313" key="4">
    <source>
        <dbReference type="Proteomes" id="UP001321520"/>
    </source>
</evidence>
<feature type="compositionally biased region" description="Polar residues" evidence="1">
    <location>
        <begin position="289"/>
        <end position="301"/>
    </location>
</feature>
<sequence length="392" mass="42258">MTFWRYVIGLAALIFCGTSLVFSVGLWISIPAGEAGKLVAGLTACALELCKFAFAPFGLWLRAQGRALGYVLLLLWPLLVVISIAATVGFLAGHTAQQQQLNVQGSVEYQTFTQKLTSIEQQITSLNSVIKTDAKNGYRQRALKTVERLAALEQQRNQVLAQLNTLRVPATDSAQAAFANLAALIHINPAALQQGGLLALAIVTDVVGLVALLAFNGSGTFSARIERSAPASKRLAPSVERSTTPPKRSGQSVERLASTSKRLAEDAEGLAPTSKRLAEDVERSDSISKRSGQSVKRSTPISKRLAPTVEPQQTVVNNAKRTSELNPQQTELATRIRRGEFGRRPVLRQINRAVRGGNLVVKPVFDFLMASGDLIRKGRGFALVAHQGEGRS</sequence>
<evidence type="ECO:0000256" key="1">
    <source>
        <dbReference type="SAM" id="MobiDB-lite"/>
    </source>
</evidence>
<dbReference type="RefSeq" id="WP_301414103.1">
    <property type="nucleotide sequence ID" value="NZ_CP098023.1"/>
</dbReference>
<evidence type="ECO:0000313" key="3">
    <source>
        <dbReference type="EMBL" id="WKD48360.1"/>
    </source>
</evidence>
<proteinExistence type="predicted"/>
<dbReference type="EMBL" id="CP098023">
    <property type="protein sequence ID" value="WKD48360.1"/>
    <property type="molecule type" value="Genomic_DNA"/>
</dbReference>
<accession>A0ABY9E5R9</accession>
<reference evidence="3 4" key="1">
    <citation type="submission" date="2022-05" db="EMBL/GenBank/DDBJ databases">
        <title>Microbulbifer sp. nov., isolated from sponge.</title>
        <authorList>
            <person name="Gao L."/>
        </authorList>
    </citation>
    <scope>NUCLEOTIDE SEQUENCE [LARGE SCALE GENOMIC DNA]</scope>
    <source>
        <strain evidence="3 4">MI-G</strain>
    </source>
</reference>
<keyword evidence="2" id="KW-1133">Transmembrane helix</keyword>
<keyword evidence="2" id="KW-0812">Transmembrane</keyword>
<name>A0ABY9E5R9_9GAMM</name>
<dbReference type="Proteomes" id="UP001321520">
    <property type="component" value="Chromosome"/>
</dbReference>
<keyword evidence="2" id="KW-0472">Membrane</keyword>
<feature type="transmembrane region" description="Helical" evidence="2">
    <location>
        <begin position="67"/>
        <end position="92"/>
    </location>
</feature>
<feature type="compositionally biased region" description="Basic and acidic residues" evidence="1">
    <location>
        <begin position="276"/>
        <end position="288"/>
    </location>
</feature>
<feature type="region of interest" description="Disordered" evidence="1">
    <location>
        <begin position="227"/>
        <end position="308"/>
    </location>
</feature>